<dbReference type="EMBL" id="JBHSML010000003">
    <property type="protein sequence ID" value="MFC5516519.1"/>
    <property type="molecule type" value="Genomic_DNA"/>
</dbReference>
<name>A0ABW0Q1J3_9HYPH</name>
<gene>
    <name evidence="1" type="ORF">ACFPP9_12115</name>
</gene>
<dbReference type="RefSeq" id="WP_266344230.1">
    <property type="nucleotide sequence ID" value="NZ_JAPKNH010000004.1"/>
</dbReference>
<evidence type="ECO:0000313" key="2">
    <source>
        <dbReference type="Proteomes" id="UP001596150"/>
    </source>
</evidence>
<reference evidence="2" key="1">
    <citation type="journal article" date="2019" name="Int. J. Syst. Evol. Microbiol.">
        <title>The Global Catalogue of Microorganisms (GCM) 10K type strain sequencing project: providing services to taxonomists for standard genome sequencing and annotation.</title>
        <authorList>
            <consortium name="The Broad Institute Genomics Platform"/>
            <consortium name="The Broad Institute Genome Sequencing Center for Infectious Disease"/>
            <person name="Wu L."/>
            <person name="Ma J."/>
        </authorList>
    </citation>
    <scope>NUCLEOTIDE SEQUENCE [LARGE SCALE GENOMIC DNA]</scope>
    <source>
        <strain evidence="2">KACC 12633</strain>
    </source>
</reference>
<keyword evidence="2" id="KW-1185">Reference proteome</keyword>
<dbReference type="Proteomes" id="UP001596150">
    <property type="component" value="Unassembled WGS sequence"/>
</dbReference>
<protein>
    <submittedName>
        <fullName evidence="1">Uncharacterized protein</fullName>
    </submittedName>
</protein>
<organism evidence="1 2">
    <name type="scientific">Kaistia terrae</name>
    <dbReference type="NCBI Taxonomy" id="537017"/>
    <lineage>
        <taxon>Bacteria</taxon>
        <taxon>Pseudomonadati</taxon>
        <taxon>Pseudomonadota</taxon>
        <taxon>Alphaproteobacteria</taxon>
        <taxon>Hyphomicrobiales</taxon>
        <taxon>Kaistiaceae</taxon>
        <taxon>Kaistia</taxon>
    </lineage>
</organism>
<comment type="caution">
    <text evidence="1">The sequence shown here is derived from an EMBL/GenBank/DDBJ whole genome shotgun (WGS) entry which is preliminary data.</text>
</comment>
<proteinExistence type="predicted"/>
<sequence>MARLSGASLDSIAKKFTIGRDAIWRHMEQHVDGDRRSMLVADVPLKELADRAAEEGLSLIDYLGIVRTTVLNQLLGAASVNDRHGTASLAGRATDVLREIGKLTGEILRSAPVSNVTNNTMVFMSSPAFANLERMLIERLAPHPEALRAVLDGLQALECGGAEGGPTIEAIPMITEAQDARAA</sequence>
<evidence type="ECO:0000313" key="1">
    <source>
        <dbReference type="EMBL" id="MFC5516519.1"/>
    </source>
</evidence>
<accession>A0ABW0Q1J3</accession>